<keyword evidence="4 6" id="KW-1133">Transmembrane helix</keyword>
<dbReference type="EMBL" id="JAFBFC010000004">
    <property type="protein sequence ID" value="MBM7703768.1"/>
    <property type="molecule type" value="Genomic_DNA"/>
</dbReference>
<evidence type="ECO:0000256" key="2">
    <source>
        <dbReference type="ARBA" id="ARBA00022475"/>
    </source>
</evidence>
<evidence type="ECO:0000256" key="5">
    <source>
        <dbReference type="ARBA" id="ARBA00023136"/>
    </source>
</evidence>
<feature type="transmembrane region" description="Helical" evidence="6">
    <location>
        <begin position="112"/>
        <end position="133"/>
    </location>
</feature>
<feature type="transmembrane region" description="Helical" evidence="6">
    <location>
        <begin position="184"/>
        <end position="204"/>
    </location>
</feature>
<protein>
    <submittedName>
        <fullName evidence="7">Threonine/homoserine/homoserine lactone efflux protein</fullName>
    </submittedName>
</protein>
<gene>
    <name evidence="7" type="ORF">JOC83_002617</name>
</gene>
<evidence type="ECO:0000256" key="3">
    <source>
        <dbReference type="ARBA" id="ARBA00022692"/>
    </source>
</evidence>
<evidence type="ECO:0000256" key="1">
    <source>
        <dbReference type="ARBA" id="ARBA00004651"/>
    </source>
</evidence>
<dbReference type="Proteomes" id="UP000809829">
    <property type="component" value="Unassembled WGS sequence"/>
</dbReference>
<keyword evidence="8" id="KW-1185">Reference proteome</keyword>
<accession>A0ABS2QWA9</accession>
<keyword evidence="5 6" id="KW-0472">Membrane</keyword>
<keyword evidence="2" id="KW-1003">Cell membrane</keyword>
<comment type="caution">
    <text evidence="7">The sequence shown here is derived from an EMBL/GenBank/DDBJ whole genome shotgun (WGS) entry which is preliminary data.</text>
</comment>
<dbReference type="RefSeq" id="WP_205187715.1">
    <property type="nucleotide sequence ID" value="NZ_JAFBFC010000004.1"/>
</dbReference>
<dbReference type="PANTHER" id="PTHR30086">
    <property type="entry name" value="ARGININE EXPORTER PROTEIN ARGO"/>
    <property type="match status" value="1"/>
</dbReference>
<evidence type="ECO:0000313" key="7">
    <source>
        <dbReference type="EMBL" id="MBM7703768.1"/>
    </source>
</evidence>
<comment type="subcellular location">
    <subcellularLocation>
        <location evidence="1">Cell membrane</location>
        <topology evidence="1">Multi-pass membrane protein</topology>
    </subcellularLocation>
</comment>
<name>A0ABS2QWA9_9BACI</name>
<dbReference type="Pfam" id="PF01810">
    <property type="entry name" value="LysE"/>
    <property type="match status" value="1"/>
</dbReference>
<reference evidence="7 8" key="1">
    <citation type="submission" date="2021-01" db="EMBL/GenBank/DDBJ databases">
        <title>Genomic Encyclopedia of Type Strains, Phase IV (KMG-IV): sequencing the most valuable type-strain genomes for metagenomic binning, comparative biology and taxonomic classification.</title>
        <authorList>
            <person name="Goeker M."/>
        </authorList>
    </citation>
    <scope>NUCLEOTIDE SEQUENCE [LARGE SCALE GENOMIC DNA]</scope>
    <source>
        <strain evidence="7 8">DSM 104297</strain>
    </source>
</reference>
<feature type="transmembrane region" description="Helical" evidence="6">
    <location>
        <begin position="73"/>
        <end position="92"/>
    </location>
</feature>
<evidence type="ECO:0000256" key="6">
    <source>
        <dbReference type="SAM" id="Phobius"/>
    </source>
</evidence>
<dbReference type="InterPro" id="IPR001123">
    <property type="entry name" value="LeuE-type"/>
</dbReference>
<proteinExistence type="predicted"/>
<sequence>MEWVIIAIHHLVLGISLAAPVGPINIEMIKRGISGGFWSSWLVGLGGMSADVLFMVFILIGLAPFIQQEAVTFVLYGAGCLMLIYIGIQSIRQAASHAFVFEESHPTSAQRSYASGFLIALTNPINIVFWFGVYGSTLSHMVHAYTLLQASIASICIIVGIILWNMNIAFTVHFTRRFIHTQLLRVITVIAGIILIGYGAHFGIKFFSMLE</sequence>
<feature type="transmembrane region" description="Helical" evidence="6">
    <location>
        <begin position="145"/>
        <end position="164"/>
    </location>
</feature>
<organism evidence="7 8">
    <name type="scientific">Priestia iocasae</name>
    <dbReference type="NCBI Taxonomy" id="2291674"/>
    <lineage>
        <taxon>Bacteria</taxon>
        <taxon>Bacillati</taxon>
        <taxon>Bacillota</taxon>
        <taxon>Bacilli</taxon>
        <taxon>Bacillales</taxon>
        <taxon>Bacillaceae</taxon>
        <taxon>Priestia</taxon>
    </lineage>
</organism>
<evidence type="ECO:0000256" key="4">
    <source>
        <dbReference type="ARBA" id="ARBA00022989"/>
    </source>
</evidence>
<keyword evidence="3 6" id="KW-0812">Transmembrane</keyword>
<feature type="transmembrane region" description="Helical" evidence="6">
    <location>
        <begin position="42"/>
        <end position="66"/>
    </location>
</feature>
<dbReference type="PANTHER" id="PTHR30086:SF6">
    <property type="entry name" value="AMINO ACID EFFLUX PROTEIN YCGF-RELATED"/>
    <property type="match status" value="1"/>
</dbReference>
<evidence type="ECO:0000313" key="8">
    <source>
        <dbReference type="Proteomes" id="UP000809829"/>
    </source>
</evidence>